<reference evidence="1 2" key="1">
    <citation type="journal article" date="2017" name="Genome Biol. Evol.">
        <title>Comparative Genomic Analysis Identifies a Campylobacter Clade Deficient in Selenium Metabolism.</title>
        <authorList>
            <person name="Miller W.G."/>
            <person name="Yee E."/>
            <person name="Lopes B.S."/>
            <person name="Chapman M.H."/>
            <person name="Huynh S."/>
            <person name="Bono J.L."/>
            <person name="Parker C.T."/>
            <person name="Strachan N.J.C."/>
            <person name="Forbes K.J."/>
        </authorList>
    </citation>
    <scope>NUCLEOTIDE SEQUENCE [LARGE SCALE GENOMIC DNA]</scope>
    <source>
        <strain evidence="1 2">NCTC 13003</strain>
    </source>
</reference>
<proteinExistence type="predicted"/>
<accession>A0A1X9STA8</accession>
<accession>A0A381DAA4</accession>
<dbReference type="KEGG" id="cdev:CIGN_1147"/>
<dbReference type="Proteomes" id="UP000194309">
    <property type="component" value="Chromosome"/>
</dbReference>
<gene>
    <name evidence="1" type="ORF">CIGN_1147</name>
</gene>
<dbReference type="STRING" id="1660064.CIGN_1147"/>
<dbReference type="AlphaFoldDB" id="A0A1X9STA8"/>
<dbReference type="EMBL" id="CP018788">
    <property type="protein sequence ID" value="ARQ99415.1"/>
    <property type="molecule type" value="Genomic_DNA"/>
</dbReference>
<name>A0A1X9STA8_9BACT</name>
<sequence>MDYEKEYIYAPKCYESCAGYCCAGFTNPNFKLIRSNFIALPLFDIEYQEYLKAGAINGMEVAKKSEKFKLKGGQTIILHWLHCDKKGLCNPHANRPLVCKLYPILPKVSPNGEILGFFNGTIFDLFFSDKSHPCTLIRENRQETQDMLKANLKDLLKDPNYIFIFMVANIAVEHLQNYIKAKFGTYIIDNIAPNKLAEFWNEVEMAMVLRRAWNTHEFAFDIEKTYKSVAQIWGEFLPIEP</sequence>
<evidence type="ECO:0000313" key="1">
    <source>
        <dbReference type="EMBL" id="ARQ99415.1"/>
    </source>
</evidence>
<organism evidence="1 2">
    <name type="scientific">Campylobacter devanensis</name>
    <dbReference type="NCBI Taxonomy" id="3161138"/>
    <lineage>
        <taxon>Bacteria</taxon>
        <taxon>Pseudomonadati</taxon>
        <taxon>Campylobacterota</taxon>
        <taxon>Epsilonproteobacteria</taxon>
        <taxon>Campylobacterales</taxon>
        <taxon>Campylobacteraceae</taxon>
        <taxon>Campylobacter</taxon>
    </lineage>
</organism>
<evidence type="ECO:0000313" key="2">
    <source>
        <dbReference type="Proteomes" id="UP000194309"/>
    </source>
</evidence>
<keyword evidence="2" id="KW-1185">Reference proteome</keyword>
<protein>
    <submittedName>
        <fullName evidence="1">Uncharacterized protein</fullName>
    </submittedName>
</protein>